<feature type="transmembrane region" description="Helical" evidence="8">
    <location>
        <begin position="167"/>
        <end position="191"/>
    </location>
</feature>
<feature type="transmembrane region" description="Helical" evidence="8">
    <location>
        <begin position="203"/>
        <end position="224"/>
    </location>
</feature>
<comment type="similarity">
    <text evidence="2">Belongs to the DedA family.</text>
</comment>
<dbReference type="PANTHER" id="PTHR42709">
    <property type="entry name" value="ALKALINE PHOSPHATASE LIKE PROTEIN"/>
    <property type="match status" value="1"/>
</dbReference>
<accession>A0ABT4RLX3</accession>
<dbReference type="InterPro" id="IPR051311">
    <property type="entry name" value="DedA_domain"/>
</dbReference>
<keyword evidence="5 8" id="KW-1133">Transmembrane helix</keyword>
<feature type="region of interest" description="Disordered" evidence="7">
    <location>
        <begin position="1"/>
        <end position="20"/>
    </location>
</feature>
<keyword evidence="3" id="KW-1003">Cell membrane</keyword>
<feature type="transmembrane region" description="Helical" evidence="8">
    <location>
        <begin position="138"/>
        <end position="160"/>
    </location>
</feature>
<name>A0ABT4RLX3_9ACTN</name>
<protein>
    <submittedName>
        <fullName evidence="10">DedA family protein</fullName>
    </submittedName>
</protein>
<dbReference type="EMBL" id="JAPCID010000023">
    <property type="protein sequence ID" value="MDA0139311.1"/>
    <property type="molecule type" value="Genomic_DNA"/>
</dbReference>
<comment type="subcellular location">
    <subcellularLocation>
        <location evidence="1">Cell membrane</location>
        <topology evidence="1">Multi-pass membrane protein</topology>
    </subcellularLocation>
</comment>
<evidence type="ECO:0000256" key="5">
    <source>
        <dbReference type="ARBA" id="ARBA00022989"/>
    </source>
</evidence>
<evidence type="ECO:0000256" key="8">
    <source>
        <dbReference type="SAM" id="Phobius"/>
    </source>
</evidence>
<organism evidence="10 11">
    <name type="scientific">Solirubrobacter deserti</name>
    <dbReference type="NCBI Taxonomy" id="2282478"/>
    <lineage>
        <taxon>Bacteria</taxon>
        <taxon>Bacillati</taxon>
        <taxon>Actinomycetota</taxon>
        <taxon>Thermoleophilia</taxon>
        <taxon>Solirubrobacterales</taxon>
        <taxon>Solirubrobacteraceae</taxon>
        <taxon>Solirubrobacter</taxon>
    </lineage>
</organism>
<feature type="domain" description="VTT" evidence="9">
    <location>
        <begin position="70"/>
        <end position="190"/>
    </location>
</feature>
<dbReference type="Proteomes" id="UP001147700">
    <property type="component" value="Unassembled WGS sequence"/>
</dbReference>
<gene>
    <name evidence="10" type="ORF">OJ962_17545</name>
</gene>
<evidence type="ECO:0000313" key="10">
    <source>
        <dbReference type="EMBL" id="MDA0139311.1"/>
    </source>
</evidence>
<dbReference type="Pfam" id="PF09335">
    <property type="entry name" value="VTT_dom"/>
    <property type="match status" value="1"/>
</dbReference>
<sequence length="230" mass="25407">MSEDGAALPRKAEPPPPALPWEGRAQPADKFLLGAIMASGLYLLALMPLTPTLLAHPWILVLLKGSASGMVTLGGMVRIGEASLPLVILVSIPGMMMFDWLYWWAGRRWGKRAIDVFIGNHPKAEKRAQRLERLTKRFGWAAIIIAYFQPVPNVLIYAAAGWTRMRLWVFLLLDLIGSGLWIGLCIGLGYAMGQDAVDIAKAISRYGLYLGLGLIVVVFVRQYYVASKRT</sequence>
<evidence type="ECO:0000313" key="11">
    <source>
        <dbReference type="Proteomes" id="UP001147700"/>
    </source>
</evidence>
<feature type="transmembrane region" description="Helical" evidence="8">
    <location>
        <begin position="84"/>
        <end position="105"/>
    </location>
</feature>
<reference evidence="10" key="1">
    <citation type="submission" date="2022-10" db="EMBL/GenBank/DDBJ databases">
        <title>The WGS of Solirubrobacter sp. CPCC 204708.</title>
        <authorList>
            <person name="Jiang Z."/>
        </authorList>
    </citation>
    <scope>NUCLEOTIDE SEQUENCE</scope>
    <source>
        <strain evidence="10">CPCC 204708</strain>
    </source>
</reference>
<comment type="caution">
    <text evidence="10">The sequence shown here is derived from an EMBL/GenBank/DDBJ whole genome shotgun (WGS) entry which is preliminary data.</text>
</comment>
<keyword evidence="11" id="KW-1185">Reference proteome</keyword>
<dbReference type="RefSeq" id="WP_202956573.1">
    <property type="nucleotide sequence ID" value="NZ_JAPCID010000023.1"/>
</dbReference>
<keyword evidence="4 8" id="KW-0812">Transmembrane</keyword>
<keyword evidence="6 8" id="KW-0472">Membrane</keyword>
<evidence type="ECO:0000256" key="4">
    <source>
        <dbReference type="ARBA" id="ARBA00022692"/>
    </source>
</evidence>
<proteinExistence type="inferred from homology"/>
<evidence type="ECO:0000256" key="3">
    <source>
        <dbReference type="ARBA" id="ARBA00022475"/>
    </source>
</evidence>
<evidence type="ECO:0000256" key="1">
    <source>
        <dbReference type="ARBA" id="ARBA00004651"/>
    </source>
</evidence>
<evidence type="ECO:0000259" key="9">
    <source>
        <dbReference type="Pfam" id="PF09335"/>
    </source>
</evidence>
<evidence type="ECO:0000256" key="6">
    <source>
        <dbReference type="ARBA" id="ARBA00023136"/>
    </source>
</evidence>
<dbReference type="InterPro" id="IPR032816">
    <property type="entry name" value="VTT_dom"/>
</dbReference>
<evidence type="ECO:0000256" key="7">
    <source>
        <dbReference type="SAM" id="MobiDB-lite"/>
    </source>
</evidence>
<dbReference type="PANTHER" id="PTHR42709:SF6">
    <property type="entry name" value="UNDECAPRENYL PHOSPHATE TRANSPORTER A"/>
    <property type="match status" value="1"/>
</dbReference>
<evidence type="ECO:0000256" key="2">
    <source>
        <dbReference type="ARBA" id="ARBA00010792"/>
    </source>
</evidence>